<dbReference type="InterPro" id="IPR055170">
    <property type="entry name" value="GFO_IDH_MocA-like_dom"/>
</dbReference>
<name>D8RF09_SELML</name>
<dbReference type="FunCoup" id="D8RF09">
    <property type="interactions" value="2956"/>
</dbReference>
<reference evidence="4 5" key="1">
    <citation type="journal article" date="2011" name="Science">
        <title>The Selaginella genome identifies genetic changes associated with the evolution of vascular plants.</title>
        <authorList>
            <person name="Banks J.A."/>
            <person name="Nishiyama T."/>
            <person name="Hasebe M."/>
            <person name="Bowman J.L."/>
            <person name="Gribskov M."/>
            <person name="dePamphilis C."/>
            <person name="Albert V.A."/>
            <person name="Aono N."/>
            <person name="Aoyama T."/>
            <person name="Ambrose B.A."/>
            <person name="Ashton N.W."/>
            <person name="Axtell M.J."/>
            <person name="Barker E."/>
            <person name="Barker M.S."/>
            <person name="Bennetzen J.L."/>
            <person name="Bonawitz N.D."/>
            <person name="Chapple C."/>
            <person name="Cheng C."/>
            <person name="Correa L.G."/>
            <person name="Dacre M."/>
            <person name="DeBarry J."/>
            <person name="Dreyer I."/>
            <person name="Elias M."/>
            <person name="Engstrom E.M."/>
            <person name="Estelle M."/>
            <person name="Feng L."/>
            <person name="Finet C."/>
            <person name="Floyd S.K."/>
            <person name="Frommer W.B."/>
            <person name="Fujita T."/>
            <person name="Gramzow L."/>
            <person name="Gutensohn M."/>
            <person name="Harholt J."/>
            <person name="Hattori M."/>
            <person name="Heyl A."/>
            <person name="Hirai T."/>
            <person name="Hiwatashi Y."/>
            <person name="Ishikawa M."/>
            <person name="Iwata M."/>
            <person name="Karol K.G."/>
            <person name="Koehler B."/>
            <person name="Kolukisaoglu U."/>
            <person name="Kubo M."/>
            <person name="Kurata T."/>
            <person name="Lalonde S."/>
            <person name="Li K."/>
            <person name="Li Y."/>
            <person name="Litt A."/>
            <person name="Lyons E."/>
            <person name="Manning G."/>
            <person name="Maruyama T."/>
            <person name="Michael T.P."/>
            <person name="Mikami K."/>
            <person name="Miyazaki S."/>
            <person name="Morinaga S."/>
            <person name="Murata T."/>
            <person name="Mueller-Roeber B."/>
            <person name="Nelson D.R."/>
            <person name="Obara M."/>
            <person name="Oguri Y."/>
            <person name="Olmstead R.G."/>
            <person name="Onodera N."/>
            <person name="Petersen B.L."/>
            <person name="Pils B."/>
            <person name="Prigge M."/>
            <person name="Rensing S.A."/>
            <person name="Riano-Pachon D.M."/>
            <person name="Roberts A.W."/>
            <person name="Sato Y."/>
            <person name="Scheller H.V."/>
            <person name="Schulz B."/>
            <person name="Schulz C."/>
            <person name="Shakirov E.V."/>
            <person name="Shibagaki N."/>
            <person name="Shinohara N."/>
            <person name="Shippen D.E."/>
            <person name="Soerensen I."/>
            <person name="Sotooka R."/>
            <person name="Sugimoto N."/>
            <person name="Sugita M."/>
            <person name="Sumikawa N."/>
            <person name="Tanurdzic M."/>
            <person name="Theissen G."/>
            <person name="Ulvskov P."/>
            <person name="Wakazuki S."/>
            <person name="Weng J.K."/>
            <person name="Willats W.W."/>
            <person name="Wipf D."/>
            <person name="Wolf P.G."/>
            <person name="Yang L."/>
            <person name="Zimmer A.D."/>
            <person name="Zhu Q."/>
            <person name="Mitros T."/>
            <person name="Hellsten U."/>
            <person name="Loque D."/>
            <person name="Otillar R."/>
            <person name="Salamov A."/>
            <person name="Schmutz J."/>
            <person name="Shapiro H."/>
            <person name="Lindquist E."/>
            <person name="Lucas S."/>
            <person name="Rokhsar D."/>
            <person name="Grigoriev I.V."/>
        </authorList>
    </citation>
    <scope>NUCLEOTIDE SEQUENCE [LARGE SCALE GENOMIC DNA]</scope>
</reference>
<dbReference type="OMA" id="IWVGMDE"/>
<dbReference type="EMBL" id="GL377578">
    <property type="protein sequence ID" value="EFJ28788.1"/>
    <property type="molecule type" value="Genomic_DNA"/>
</dbReference>
<dbReference type="KEGG" id="smo:SELMODRAFT_92921"/>
<evidence type="ECO:0000313" key="5">
    <source>
        <dbReference type="Proteomes" id="UP000001514"/>
    </source>
</evidence>
<dbReference type="Gramene" id="EFJ28788">
    <property type="protein sequence ID" value="EFJ28788"/>
    <property type="gene ID" value="SELMODRAFT_92921"/>
</dbReference>
<dbReference type="Pfam" id="PF22725">
    <property type="entry name" value="GFO_IDH_MocA_C3"/>
    <property type="match status" value="1"/>
</dbReference>
<accession>D8RF09</accession>
<dbReference type="GO" id="GO:0016491">
    <property type="term" value="F:oxidoreductase activity"/>
    <property type="evidence" value="ECO:0000318"/>
    <property type="project" value="GO_Central"/>
</dbReference>
<feature type="domain" description="GFO/IDH/MocA-like oxidoreductase" evidence="3">
    <location>
        <begin position="152"/>
        <end position="251"/>
    </location>
</feature>
<dbReference type="HOGENOM" id="CLU_023194_3_1_1"/>
<dbReference type="STRING" id="88036.D8RF09"/>
<dbReference type="eggNOG" id="KOG2742">
    <property type="taxonomic scope" value="Eukaryota"/>
</dbReference>
<evidence type="ECO:0000259" key="2">
    <source>
        <dbReference type="Pfam" id="PF01408"/>
    </source>
</evidence>
<dbReference type="GO" id="GO:0000166">
    <property type="term" value="F:nucleotide binding"/>
    <property type="evidence" value="ECO:0007669"/>
    <property type="project" value="InterPro"/>
</dbReference>
<dbReference type="Pfam" id="PF01408">
    <property type="entry name" value="GFO_IDH_MocA"/>
    <property type="match status" value="1"/>
</dbReference>
<sequence length="348" mass="37930">MGSVPGVAILGAGIFTTSQYLPILSKQSSTAPILKAIWSRSKDAAENAASLVAKFFPDVVAKWGEDGLIQILEDSSIHAVAIVLPAQVQVFKLYSISLRALKSGKHVLQALSDVRDVLSYHSGMGSQAPVWAVAENYRFEPGLIEAARLVKSIGDMMSFEVIVELPMNSSNPYYSSAWRRDGGFVLDGGVHFVAGLRLITGCEVTQVSAIARHVDPLLPSPDNVSALLYAYSWSFYYPKVSWRVLGSKGTVEAVRDQKDGSHGYLVTFYPLGGTVLSKFFPFSGVENELKAFVGDVSQIVYEGKTAEDADKRSNVIEAYHDVAVIEAMLKSSNNKGFPVHVDRYEKEI</sequence>
<dbReference type="InterPro" id="IPR036291">
    <property type="entry name" value="NAD(P)-bd_dom_sf"/>
</dbReference>
<proteinExistence type="inferred from homology"/>
<evidence type="ECO:0000259" key="3">
    <source>
        <dbReference type="Pfam" id="PF22725"/>
    </source>
</evidence>
<dbReference type="Gene3D" id="3.40.50.720">
    <property type="entry name" value="NAD(P)-binding Rossmann-like Domain"/>
    <property type="match status" value="1"/>
</dbReference>
<dbReference type="SUPFAM" id="SSF55347">
    <property type="entry name" value="Glyceraldehyde-3-phosphate dehydrogenase-like, C-terminal domain"/>
    <property type="match status" value="1"/>
</dbReference>
<evidence type="ECO:0000256" key="1">
    <source>
        <dbReference type="ARBA" id="ARBA00010928"/>
    </source>
</evidence>
<evidence type="ECO:0000313" key="4">
    <source>
        <dbReference type="EMBL" id="EFJ28788.1"/>
    </source>
</evidence>
<feature type="domain" description="Gfo/Idh/MocA-like oxidoreductase N-terminal" evidence="2">
    <location>
        <begin position="7"/>
        <end position="109"/>
    </location>
</feature>
<dbReference type="PANTHER" id="PTHR42840">
    <property type="entry name" value="NAD(P)-BINDING ROSSMANN-FOLD SUPERFAMILY PROTEIN-RELATED"/>
    <property type="match status" value="1"/>
</dbReference>
<dbReference type="PANTHER" id="PTHR42840:SF5">
    <property type="entry name" value="NAD(P)-BINDING ROSSMANN-FOLD SUPERFAMILY PROTEIN"/>
    <property type="match status" value="1"/>
</dbReference>
<gene>
    <name evidence="4" type="ORF">SELMODRAFT_92921</name>
</gene>
<dbReference type="GO" id="GO:0006740">
    <property type="term" value="P:NADPH regeneration"/>
    <property type="evidence" value="ECO:0000318"/>
    <property type="project" value="GO_Central"/>
</dbReference>
<evidence type="ECO:0008006" key="6">
    <source>
        <dbReference type="Google" id="ProtNLM"/>
    </source>
</evidence>
<dbReference type="AlphaFoldDB" id="D8RF09"/>
<dbReference type="Proteomes" id="UP000001514">
    <property type="component" value="Unassembled WGS sequence"/>
</dbReference>
<dbReference type="InterPro" id="IPR000683">
    <property type="entry name" value="Gfo/Idh/MocA-like_OxRdtase_N"/>
</dbReference>
<dbReference type="InParanoid" id="D8RF09"/>
<comment type="similarity">
    <text evidence="1">Belongs to the Gfo/Idh/MocA family.</text>
</comment>
<protein>
    <recommendedName>
        <fullName evidence="6">Gfo/Idh/MocA-like oxidoreductase N-terminal domain-containing protein</fullName>
    </recommendedName>
</protein>
<keyword evidence="5" id="KW-1185">Reference proteome</keyword>
<dbReference type="SUPFAM" id="SSF51735">
    <property type="entry name" value="NAD(P)-binding Rossmann-fold domains"/>
    <property type="match status" value="1"/>
</dbReference>
<organism evidence="5">
    <name type="scientific">Selaginella moellendorffii</name>
    <name type="common">Spikemoss</name>
    <dbReference type="NCBI Taxonomy" id="88036"/>
    <lineage>
        <taxon>Eukaryota</taxon>
        <taxon>Viridiplantae</taxon>
        <taxon>Streptophyta</taxon>
        <taxon>Embryophyta</taxon>
        <taxon>Tracheophyta</taxon>
        <taxon>Lycopodiopsida</taxon>
        <taxon>Selaginellales</taxon>
        <taxon>Selaginellaceae</taxon>
        <taxon>Selaginella</taxon>
    </lineage>
</organism>
<dbReference type="Gene3D" id="3.30.360.10">
    <property type="entry name" value="Dihydrodipicolinate Reductase, domain 2"/>
    <property type="match status" value="1"/>
</dbReference>